<dbReference type="AlphaFoldDB" id="A0A0C2N1R2"/>
<dbReference type="Proteomes" id="UP000031668">
    <property type="component" value="Unassembled WGS sequence"/>
</dbReference>
<evidence type="ECO:0000313" key="1">
    <source>
        <dbReference type="EMBL" id="KII70310.1"/>
    </source>
</evidence>
<accession>A0A0C2N1R2</accession>
<keyword evidence="2" id="KW-1185">Reference proteome</keyword>
<name>A0A0C2N1R2_THEKT</name>
<dbReference type="EMBL" id="JWZT01002099">
    <property type="protein sequence ID" value="KII70310.1"/>
    <property type="molecule type" value="Genomic_DNA"/>
</dbReference>
<organism evidence="1 2">
    <name type="scientific">Thelohanellus kitauei</name>
    <name type="common">Myxosporean</name>
    <dbReference type="NCBI Taxonomy" id="669202"/>
    <lineage>
        <taxon>Eukaryota</taxon>
        <taxon>Metazoa</taxon>
        <taxon>Cnidaria</taxon>
        <taxon>Myxozoa</taxon>
        <taxon>Myxosporea</taxon>
        <taxon>Bivalvulida</taxon>
        <taxon>Platysporina</taxon>
        <taxon>Myxobolidae</taxon>
        <taxon>Thelohanellus</taxon>
    </lineage>
</organism>
<protein>
    <submittedName>
        <fullName evidence="1">Uncharacterized protein</fullName>
    </submittedName>
</protein>
<sequence>MKNFELFYVFWEGAPNYLVFCFQEKKDNTVINQIVKVSEDGGKSFVIWRLADAGKVVYFDQLIPIKDSLFGISSINRTFIYVNSKAEAFSVQRFEANSLIIPSHFLPSFIYKLVKKDASVS</sequence>
<gene>
    <name evidence="1" type="ORF">RF11_15881</name>
</gene>
<evidence type="ECO:0000313" key="2">
    <source>
        <dbReference type="Proteomes" id="UP000031668"/>
    </source>
</evidence>
<reference evidence="1 2" key="1">
    <citation type="journal article" date="2014" name="Genome Biol. Evol.">
        <title>The genome of the myxosporean Thelohanellus kitauei shows adaptations to nutrient acquisition within its fish host.</title>
        <authorList>
            <person name="Yang Y."/>
            <person name="Xiong J."/>
            <person name="Zhou Z."/>
            <person name="Huo F."/>
            <person name="Miao W."/>
            <person name="Ran C."/>
            <person name="Liu Y."/>
            <person name="Zhang J."/>
            <person name="Feng J."/>
            <person name="Wang M."/>
            <person name="Wang M."/>
            <person name="Wang L."/>
            <person name="Yao B."/>
        </authorList>
    </citation>
    <scope>NUCLEOTIDE SEQUENCE [LARGE SCALE GENOMIC DNA]</scope>
    <source>
        <strain evidence="1">Wuqing</strain>
    </source>
</reference>
<comment type="caution">
    <text evidence="1">The sequence shown here is derived from an EMBL/GenBank/DDBJ whole genome shotgun (WGS) entry which is preliminary data.</text>
</comment>
<proteinExistence type="predicted"/>